<dbReference type="RefSeq" id="XP_644204.1">
    <property type="nucleotide sequence ID" value="XM_639112.1"/>
</dbReference>
<proteinExistence type="predicted"/>
<dbReference type="Pfam" id="PF00476">
    <property type="entry name" value="DNA_pol_A"/>
    <property type="match status" value="2"/>
</dbReference>
<dbReference type="SMART" id="SM00482">
    <property type="entry name" value="POLAc"/>
    <property type="match status" value="1"/>
</dbReference>
<dbReference type="HOGENOM" id="CLU_525241_0_0_1"/>
<dbReference type="GeneID" id="8619633"/>
<evidence type="ECO:0000259" key="1">
    <source>
        <dbReference type="SMART" id="SM00482"/>
    </source>
</evidence>
<comment type="caution">
    <text evidence="2">The sequence shown here is derived from an EMBL/GenBank/DDBJ whole genome shotgun (WGS) entry which is preliminary data.</text>
</comment>
<dbReference type="Gene3D" id="3.30.70.370">
    <property type="match status" value="2"/>
</dbReference>
<dbReference type="Proteomes" id="UP000002195">
    <property type="component" value="Unassembled WGS sequence"/>
</dbReference>
<dbReference type="PhylomeDB" id="Q86HT8"/>
<dbReference type="InParanoid" id="Q86HT8"/>
<dbReference type="VEuPathDB" id="AmoebaDB:DDB_G0274421"/>
<dbReference type="EMBL" id="AAFI02000012">
    <property type="protein sequence ID" value="EAL70103.1"/>
    <property type="molecule type" value="Genomic_DNA"/>
</dbReference>
<gene>
    <name evidence="2" type="ORF">DDB_G0274421</name>
</gene>
<dbReference type="OMA" id="MAMINIM"/>
<dbReference type="GO" id="GO:0006261">
    <property type="term" value="P:DNA-templated DNA replication"/>
    <property type="evidence" value="ECO:0007669"/>
    <property type="project" value="InterPro"/>
</dbReference>
<evidence type="ECO:0000313" key="2">
    <source>
        <dbReference type="EMBL" id="EAL70103.1"/>
    </source>
</evidence>
<dbReference type="eggNOG" id="KOG0950">
    <property type="taxonomic scope" value="Eukaryota"/>
</dbReference>
<sequence>MEIEGVCCDTSKLDNCSEKILKRIKEINCSVYNEDSKLIREPKINLNSPQQVLDWFGKNLENYKITSSNKETLAIERVKFLNCNNKKVVDFIDSVSNVRKLTKLNSSYIKIILKSNRTNNLKFQFSCLWNQTGTTTGRLSSTKPNFQSLPRNSTKLTKLNNIDFDDDDNFNNINNNNNNNNGEKNLYTLLNNDNDGDDDEDDDNIDELNSYNNNNNIINIRNSFISREGYSLVALDYNQIELRIMAHYSKDKHLIEYFESGKDVINMMASRLIDGVDPNNVKKEIRDKVKRIVYGILYGIQKNSLHKLLGVSLDEAQEHINNFNLKFEEVSSFIKINSQIKNGKILTIGNRIRRFQDHSSIIPSTSSSSSLSSSPIQAINSIMQGSSADIIKMAMINIMNELLLPLSKLREFIGVNSKGDVVGTPRFVLQVHDELVFEIPDQLLSDESIRLDLLIKYQMERIGNHFNLLVPLVTSLSIGKKYGSLSRVMVDPKNIDLNGKMNNFKSILNSFTDYNLKIK</sequence>
<dbReference type="SMR" id="Q86HT8"/>
<dbReference type="InterPro" id="IPR002298">
    <property type="entry name" value="DNA_polymerase_A"/>
</dbReference>
<protein>
    <recommendedName>
        <fullName evidence="1">DNA-directed DNA polymerase family A palm domain-containing protein</fullName>
    </recommendedName>
</protein>
<dbReference type="Gene3D" id="1.10.150.20">
    <property type="entry name" value="5' to 3' exonuclease, C-terminal subdomain"/>
    <property type="match status" value="1"/>
</dbReference>
<dbReference type="GO" id="GO:0003887">
    <property type="term" value="F:DNA-directed DNA polymerase activity"/>
    <property type="evidence" value="ECO:0000318"/>
    <property type="project" value="GO_Central"/>
</dbReference>
<organism evidence="2 3">
    <name type="scientific">Dictyostelium discoideum</name>
    <name type="common">Social amoeba</name>
    <dbReference type="NCBI Taxonomy" id="44689"/>
    <lineage>
        <taxon>Eukaryota</taxon>
        <taxon>Amoebozoa</taxon>
        <taxon>Evosea</taxon>
        <taxon>Eumycetozoa</taxon>
        <taxon>Dictyostelia</taxon>
        <taxon>Dictyosteliales</taxon>
        <taxon>Dictyosteliaceae</taxon>
        <taxon>Dictyostelium</taxon>
    </lineage>
</organism>
<accession>Q554W9</accession>
<dbReference type="PANTHER" id="PTHR10133:SF62">
    <property type="entry name" value="DNA POLYMERASE THETA"/>
    <property type="match status" value="1"/>
</dbReference>
<accession>Q86HT8</accession>
<dbReference type="AlphaFoldDB" id="Q86HT8"/>
<dbReference type="FunFam" id="1.10.150.20:FF:000070">
    <property type="entry name" value="DNA polymerase I, putative"/>
    <property type="match status" value="1"/>
</dbReference>
<dbReference type="GO" id="GO:0097681">
    <property type="term" value="P:double-strand break repair via alternative nonhomologous end joining"/>
    <property type="evidence" value="ECO:0000318"/>
    <property type="project" value="GO_Central"/>
</dbReference>
<dbReference type="InterPro" id="IPR043502">
    <property type="entry name" value="DNA/RNA_pol_sf"/>
</dbReference>
<keyword evidence="3" id="KW-1185">Reference proteome</keyword>
<dbReference type="Gene3D" id="1.20.1060.10">
    <property type="entry name" value="Taq DNA Polymerase, Chain T, domain 4"/>
    <property type="match status" value="1"/>
</dbReference>
<evidence type="ECO:0000313" key="3">
    <source>
        <dbReference type="Proteomes" id="UP000002195"/>
    </source>
</evidence>
<dbReference type="SUPFAM" id="SSF56672">
    <property type="entry name" value="DNA/RNA polymerases"/>
    <property type="match status" value="1"/>
</dbReference>
<dbReference type="PANTHER" id="PTHR10133">
    <property type="entry name" value="DNA POLYMERASE I"/>
    <property type="match status" value="1"/>
</dbReference>
<feature type="domain" description="DNA-directed DNA polymerase family A palm" evidence="1">
    <location>
        <begin position="218"/>
        <end position="443"/>
    </location>
</feature>
<dbReference type="KEGG" id="ddi:DDB_G0274421"/>
<dbReference type="InterPro" id="IPR001098">
    <property type="entry name" value="DNA-dir_DNA_pol_A_palm_dom"/>
</dbReference>
<dbReference type="PaxDb" id="44689-DDB0167627"/>
<name>Q86HT8_DICDI</name>
<reference evidence="2 3" key="1">
    <citation type="journal article" date="2005" name="Nature">
        <title>The genome of the social amoeba Dictyostelium discoideum.</title>
        <authorList>
            <consortium name="The Dictyostelium discoideum Sequencing Consortium"/>
            <person name="Eichinger L."/>
            <person name="Pachebat J.A."/>
            <person name="Glockner G."/>
            <person name="Rajandream M.A."/>
            <person name="Sucgang R."/>
            <person name="Berriman M."/>
            <person name="Song J."/>
            <person name="Olsen R."/>
            <person name="Szafranski K."/>
            <person name="Xu Q."/>
            <person name="Tunggal B."/>
            <person name="Kummerfeld S."/>
            <person name="Madera M."/>
            <person name="Konfortov B.A."/>
            <person name="Rivero F."/>
            <person name="Bankier A.T."/>
            <person name="Lehmann R."/>
            <person name="Hamlin N."/>
            <person name="Davies R."/>
            <person name="Gaudet P."/>
            <person name="Fey P."/>
            <person name="Pilcher K."/>
            <person name="Chen G."/>
            <person name="Saunders D."/>
            <person name="Sodergren E."/>
            <person name="Davis P."/>
            <person name="Kerhornou A."/>
            <person name="Nie X."/>
            <person name="Hall N."/>
            <person name="Anjard C."/>
            <person name="Hemphill L."/>
            <person name="Bason N."/>
            <person name="Farbrother P."/>
            <person name="Desany B."/>
            <person name="Just E."/>
            <person name="Morio T."/>
            <person name="Rost R."/>
            <person name="Churcher C."/>
            <person name="Cooper J."/>
            <person name="Haydock S."/>
            <person name="van Driessche N."/>
            <person name="Cronin A."/>
            <person name="Goodhead I."/>
            <person name="Muzny D."/>
            <person name="Mourier T."/>
            <person name="Pain A."/>
            <person name="Lu M."/>
            <person name="Harper D."/>
            <person name="Lindsay R."/>
            <person name="Hauser H."/>
            <person name="James K."/>
            <person name="Quiles M."/>
            <person name="Madan Babu M."/>
            <person name="Saito T."/>
            <person name="Buchrieser C."/>
            <person name="Wardroper A."/>
            <person name="Felder M."/>
            <person name="Thangavelu M."/>
            <person name="Johnson D."/>
            <person name="Knights A."/>
            <person name="Loulseged H."/>
            <person name="Mungall K."/>
            <person name="Oliver K."/>
            <person name="Price C."/>
            <person name="Quail M.A."/>
            <person name="Urushihara H."/>
            <person name="Hernandez J."/>
            <person name="Rabbinowitsch E."/>
            <person name="Steffen D."/>
            <person name="Sanders M."/>
            <person name="Ma J."/>
            <person name="Kohara Y."/>
            <person name="Sharp S."/>
            <person name="Simmonds M."/>
            <person name="Spiegler S."/>
            <person name="Tivey A."/>
            <person name="Sugano S."/>
            <person name="White B."/>
            <person name="Walker D."/>
            <person name="Woodward J."/>
            <person name="Winckler T."/>
            <person name="Tanaka Y."/>
            <person name="Shaulsky G."/>
            <person name="Schleicher M."/>
            <person name="Weinstock G."/>
            <person name="Rosenthal A."/>
            <person name="Cox E.C."/>
            <person name="Chisholm R.L."/>
            <person name="Gibbs R."/>
            <person name="Loomis W.F."/>
            <person name="Platzer M."/>
            <person name="Kay R.R."/>
            <person name="Williams J."/>
            <person name="Dear P.H."/>
            <person name="Noegel A.A."/>
            <person name="Barrell B."/>
            <person name="Kuspa A."/>
        </authorList>
    </citation>
    <scope>NUCLEOTIDE SEQUENCE [LARGE SCALE GENOMIC DNA]</scope>
    <source>
        <strain evidence="2 3">AX4</strain>
    </source>
</reference>
<dbReference type="STRING" id="44689.Q86HT8"/>
<dbReference type="GO" id="GO:0003677">
    <property type="term" value="F:DNA binding"/>
    <property type="evidence" value="ECO:0007669"/>
    <property type="project" value="InterPro"/>
</dbReference>